<dbReference type="InterPro" id="IPR002059">
    <property type="entry name" value="CSP_DNA-bd"/>
</dbReference>
<evidence type="ECO:0000256" key="1">
    <source>
        <dbReference type="SAM" id="MobiDB-lite"/>
    </source>
</evidence>
<dbReference type="EMBL" id="CAJNNV010023498">
    <property type="protein sequence ID" value="CAE8608692.1"/>
    <property type="molecule type" value="Genomic_DNA"/>
</dbReference>
<dbReference type="InterPro" id="IPR011129">
    <property type="entry name" value="CSD"/>
</dbReference>
<dbReference type="InterPro" id="IPR012340">
    <property type="entry name" value="NA-bd_OB-fold"/>
</dbReference>
<accession>A0A813F7A9</accession>
<dbReference type="GO" id="GO:0003676">
    <property type="term" value="F:nucleic acid binding"/>
    <property type="evidence" value="ECO:0007669"/>
    <property type="project" value="InterPro"/>
</dbReference>
<comment type="caution">
    <text evidence="3">The sequence shown here is derived from an EMBL/GenBank/DDBJ whole genome shotgun (WGS) entry which is preliminary data.</text>
</comment>
<dbReference type="CDD" id="cd04458">
    <property type="entry name" value="CSP_CDS"/>
    <property type="match status" value="1"/>
</dbReference>
<dbReference type="SMART" id="SM00357">
    <property type="entry name" value="CSP"/>
    <property type="match status" value="2"/>
</dbReference>
<protein>
    <recommendedName>
        <fullName evidence="2">CSD domain-containing protein</fullName>
    </recommendedName>
</protein>
<sequence>PDGRLRGRDVSLSPGSPPSDLAAVNKSISLAGQESNEAMGFGSGVLRDGAELSGKVKMFNPGHEGKGYGFILVEGDQTDLYFQTRDLRPEDQTKVVSEGLELTGREVWFWLEVLDGGRTGKFRCHEVSLSSEGGKRPANFGDDGPSAKRARVGDAEVPAFAAPGKRLTGSVKSYNKSFGFITSEGLPSDVFFLKAELPAGSENSVSVGQGVEFELIVQDGGKLRAKGITLPSA</sequence>
<gene>
    <name evidence="3" type="ORF">PGLA1383_LOCUS26541</name>
</gene>
<dbReference type="AlphaFoldDB" id="A0A813F7A9"/>
<name>A0A813F7A9_POLGL</name>
<feature type="domain" description="CSD" evidence="2">
    <location>
        <begin position="166"/>
        <end position="230"/>
    </location>
</feature>
<dbReference type="Gene3D" id="2.40.50.140">
    <property type="entry name" value="Nucleic acid-binding proteins"/>
    <property type="match status" value="1"/>
</dbReference>
<evidence type="ECO:0000259" key="2">
    <source>
        <dbReference type="PROSITE" id="PS51857"/>
    </source>
</evidence>
<feature type="region of interest" description="Disordered" evidence="1">
    <location>
        <begin position="1"/>
        <end position="21"/>
    </location>
</feature>
<dbReference type="PROSITE" id="PS51857">
    <property type="entry name" value="CSD_2"/>
    <property type="match status" value="1"/>
</dbReference>
<feature type="non-terminal residue" evidence="3">
    <location>
        <position position="1"/>
    </location>
</feature>
<dbReference type="Pfam" id="PF00313">
    <property type="entry name" value="CSD"/>
    <property type="match status" value="1"/>
</dbReference>
<organism evidence="3 4">
    <name type="scientific">Polarella glacialis</name>
    <name type="common">Dinoflagellate</name>
    <dbReference type="NCBI Taxonomy" id="89957"/>
    <lineage>
        <taxon>Eukaryota</taxon>
        <taxon>Sar</taxon>
        <taxon>Alveolata</taxon>
        <taxon>Dinophyceae</taxon>
        <taxon>Suessiales</taxon>
        <taxon>Suessiaceae</taxon>
        <taxon>Polarella</taxon>
    </lineage>
</organism>
<evidence type="ECO:0000313" key="3">
    <source>
        <dbReference type="EMBL" id="CAE8608692.1"/>
    </source>
</evidence>
<dbReference type="Proteomes" id="UP000654075">
    <property type="component" value="Unassembled WGS sequence"/>
</dbReference>
<dbReference type="SUPFAM" id="SSF50249">
    <property type="entry name" value="Nucleic acid-binding proteins"/>
    <property type="match status" value="2"/>
</dbReference>
<reference evidence="3" key="1">
    <citation type="submission" date="2021-02" db="EMBL/GenBank/DDBJ databases">
        <authorList>
            <person name="Dougan E. K."/>
            <person name="Rhodes N."/>
            <person name="Thang M."/>
            <person name="Chan C."/>
        </authorList>
    </citation>
    <scope>NUCLEOTIDE SEQUENCE</scope>
</reference>
<proteinExistence type="predicted"/>
<keyword evidence="4" id="KW-1185">Reference proteome</keyword>
<evidence type="ECO:0000313" key="4">
    <source>
        <dbReference type="Proteomes" id="UP000654075"/>
    </source>
</evidence>